<evidence type="ECO:0000256" key="4">
    <source>
        <dbReference type="ARBA" id="ARBA00022741"/>
    </source>
</evidence>
<reference evidence="10 11" key="1">
    <citation type="submission" date="2017-02" db="EMBL/GenBank/DDBJ databases">
        <title>A novel roseosiphophage isolated from the oligotrophic South China Sea.</title>
        <authorList>
            <person name="Yang Y."/>
            <person name="Cai L."/>
            <person name="Zhang R."/>
        </authorList>
    </citation>
    <scope>NUCLEOTIDE SEQUENCE [LARGE SCALE GENOMIC DNA]</scope>
</reference>
<name>A0A1V0DY95_9CAUD</name>
<evidence type="ECO:0000256" key="7">
    <source>
        <dbReference type="ARBA" id="ARBA00037993"/>
    </source>
</evidence>
<dbReference type="InterPro" id="IPR018317">
    <property type="entry name" value="QueC"/>
</dbReference>
<dbReference type="CDD" id="cd01995">
    <property type="entry name" value="QueC-like"/>
    <property type="match status" value="1"/>
</dbReference>
<sequence>MTSKALVVLSGGQDSTTCLYWALQQGYDEVHAITFDYNQRHRAEIDAAVKIAKDAGVKTHQVIEIGPILGGTSPLVSDNELEQYPDGDLPGGLEKTFVPMRNQTFLTLAANRAYVLGCRNLITGVCQEDFGGYPDCRQVFIDALEKACNLGTFTGEDGALGALKIHTPLMNLTKAESVHLARRLPGCMEALAYSHTAYDGQYPPTGSDHATKLREQGFEAAGVADPIWLRAACEGLGELPASSNYDIAREVTAKGPKGKKKHWTPDEFVSLVQEAEFDAVPA</sequence>
<dbReference type="GO" id="GO:0016874">
    <property type="term" value="F:ligase activity"/>
    <property type="evidence" value="ECO:0007669"/>
    <property type="project" value="UniProtKB-KW"/>
</dbReference>
<dbReference type="EC" id="6.3.4.20" evidence="8"/>
<evidence type="ECO:0000256" key="8">
    <source>
        <dbReference type="ARBA" id="ARBA00039149"/>
    </source>
</evidence>
<dbReference type="PANTHER" id="PTHR42914">
    <property type="entry name" value="7-CYANO-7-DEAZAGUANINE SYNTHASE"/>
    <property type="match status" value="1"/>
</dbReference>
<keyword evidence="6" id="KW-0067">ATP-binding</keyword>
<dbReference type="InterPro" id="IPR014729">
    <property type="entry name" value="Rossmann-like_a/b/a_fold"/>
</dbReference>
<keyword evidence="5" id="KW-0862">Zinc</keyword>
<evidence type="ECO:0000256" key="9">
    <source>
        <dbReference type="ARBA" id="ARBA00047890"/>
    </source>
</evidence>
<dbReference type="Gene3D" id="3.40.50.620">
    <property type="entry name" value="HUPs"/>
    <property type="match status" value="1"/>
</dbReference>
<accession>A0A1V0DY95</accession>
<keyword evidence="11" id="KW-1185">Reference proteome</keyword>
<dbReference type="GO" id="GO:0005524">
    <property type="term" value="F:ATP binding"/>
    <property type="evidence" value="ECO:0007669"/>
    <property type="project" value="UniProtKB-KW"/>
</dbReference>
<dbReference type="HAMAP" id="MF_01633">
    <property type="entry name" value="QueC"/>
    <property type="match status" value="1"/>
</dbReference>
<evidence type="ECO:0000256" key="6">
    <source>
        <dbReference type="ARBA" id="ARBA00022840"/>
    </source>
</evidence>
<dbReference type="OrthoDB" id="9160at10239"/>
<dbReference type="SUPFAM" id="SSF52402">
    <property type="entry name" value="Adenine nucleotide alpha hydrolases-like"/>
    <property type="match status" value="1"/>
</dbReference>
<evidence type="ECO:0000256" key="2">
    <source>
        <dbReference type="ARBA" id="ARBA00022598"/>
    </source>
</evidence>
<evidence type="ECO:0000256" key="3">
    <source>
        <dbReference type="ARBA" id="ARBA00022723"/>
    </source>
</evidence>
<evidence type="ECO:0000256" key="5">
    <source>
        <dbReference type="ARBA" id="ARBA00022833"/>
    </source>
</evidence>
<keyword evidence="4" id="KW-0547">Nucleotide-binding</keyword>
<evidence type="ECO:0000313" key="10">
    <source>
        <dbReference type="EMBL" id="ARB06136.1"/>
    </source>
</evidence>
<keyword evidence="3" id="KW-0479">Metal-binding</keyword>
<dbReference type="EMBL" id="KY606587">
    <property type="protein sequence ID" value="ARB06136.1"/>
    <property type="molecule type" value="Genomic_DNA"/>
</dbReference>
<evidence type="ECO:0000256" key="1">
    <source>
        <dbReference type="ARBA" id="ARBA00005061"/>
    </source>
</evidence>
<dbReference type="NCBIfam" id="TIGR00364">
    <property type="entry name" value="7-cyano-7-deazaguanine synthase QueC"/>
    <property type="match status" value="1"/>
</dbReference>
<protein>
    <recommendedName>
        <fullName evidence="8">7-cyano-7-deazaguanine synthase</fullName>
        <ecNumber evidence="8">6.3.4.20</ecNumber>
    </recommendedName>
</protein>
<proteinExistence type="inferred from homology"/>
<gene>
    <name evidence="10" type="ORF">vBDshSR5C_82</name>
</gene>
<organism evidence="10 11">
    <name type="scientific">Dinoroseobacter phage vB_DshS-R5C</name>
    <dbReference type="NCBI Taxonomy" id="1965368"/>
    <lineage>
        <taxon>Viruses</taxon>
        <taxon>Duplodnaviria</taxon>
        <taxon>Heunggongvirae</taxon>
        <taxon>Uroviricota</taxon>
        <taxon>Caudoviricetes</taxon>
        <taxon>Nanhaivirus</taxon>
        <taxon>Nanhaivirus D5C</taxon>
    </lineage>
</organism>
<dbReference type="Pfam" id="PF06508">
    <property type="entry name" value="QueC"/>
    <property type="match status" value="1"/>
</dbReference>
<comment type="catalytic activity">
    <reaction evidence="9">
        <text>7-carboxy-7-carbaguanine + NH4(+) + 2 ATP = 7-cyano-7-carbaguanine + 2 AMP + 2 diphosphate + 2 H(+)</text>
        <dbReference type="Rhea" id="RHEA:27982"/>
        <dbReference type="ChEBI" id="CHEBI:15378"/>
        <dbReference type="ChEBI" id="CHEBI:28938"/>
        <dbReference type="ChEBI" id="CHEBI:30616"/>
        <dbReference type="ChEBI" id="CHEBI:33019"/>
        <dbReference type="ChEBI" id="CHEBI:45075"/>
        <dbReference type="ChEBI" id="CHEBI:61036"/>
        <dbReference type="ChEBI" id="CHEBI:456215"/>
        <dbReference type="EC" id="6.3.4.20"/>
    </reaction>
</comment>
<comment type="similarity">
    <text evidence="7">Belongs to the QueC family.</text>
</comment>
<evidence type="ECO:0000313" key="11">
    <source>
        <dbReference type="Proteomes" id="UP000224401"/>
    </source>
</evidence>
<keyword evidence="2" id="KW-0436">Ligase</keyword>
<dbReference type="Proteomes" id="UP000224401">
    <property type="component" value="Segment"/>
</dbReference>
<comment type="pathway">
    <text evidence="1">Purine metabolism; 7-cyano-7-deazaguanine biosynthesis.</text>
</comment>
<dbReference type="PANTHER" id="PTHR42914:SF1">
    <property type="entry name" value="7-CYANO-7-DEAZAGUANINE SYNTHASE"/>
    <property type="match status" value="1"/>
</dbReference>
<dbReference type="GO" id="GO:0046872">
    <property type="term" value="F:metal ion binding"/>
    <property type="evidence" value="ECO:0007669"/>
    <property type="project" value="UniProtKB-KW"/>
</dbReference>